<feature type="binding site" evidence="7">
    <location>
        <position position="60"/>
    </location>
    <ligand>
        <name>Zn(2+)</name>
        <dbReference type="ChEBI" id="CHEBI:29105"/>
        <label>1</label>
    </ligand>
</feature>
<feature type="domain" description="Metallo-beta-lactamase" evidence="8">
    <location>
        <begin position="17"/>
        <end position="174"/>
    </location>
</feature>
<comment type="function">
    <text evidence="7">Thiolesterase that catalyzes the hydrolysis of S-D-lactoyl-glutathione to form glutathione and D-lactic acid.</text>
</comment>
<evidence type="ECO:0000259" key="8">
    <source>
        <dbReference type="SMART" id="SM00849"/>
    </source>
</evidence>
<dbReference type="Proteomes" id="UP000640426">
    <property type="component" value="Unassembled WGS sequence"/>
</dbReference>
<evidence type="ECO:0000256" key="6">
    <source>
        <dbReference type="ARBA" id="ARBA00022833"/>
    </source>
</evidence>
<comment type="similarity">
    <text evidence="3 7">Belongs to the metallo-beta-lactamase superfamily. Glyoxalase II family.</text>
</comment>
<feature type="binding site" evidence="7">
    <location>
        <position position="136"/>
    </location>
    <ligand>
        <name>Zn(2+)</name>
        <dbReference type="ChEBI" id="CHEBI:29105"/>
        <label>1</label>
    </ligand>
</feature>
<dbReference type="Gene3D" id="3.60.15.10">
    <property type="entry name" value="Ribonuclease Z/Hydroxyacylglutathione hydrolase-like"/>
    <property type="match status" value="1"/>
</dbReference>
<keyword evidence="10" id="KW-1185">Reference proteome</keyword>
<feature type="binding site" evidence="7">
    <location>
        <position position="65"/>
    </location>
    <ligand>
        <name>Zn(2+)</name>
        <dbReference type="ChEBI" id="CHEBI:29105"/>
        <label>2</label>
    </ligand>
</feature>
<evidence type="ECO:0000256" key="7">
    <source>
        <dbReference type="HAMAP-Rule" id="MF_01374"/>
    </source>
</evidence>
<dbReference type="PANTHER" id="PTHR43705:SF1">
    <property type="entry name" value="HYDROXYACYLGLUTATHIONE HYDROLASE GLOB"/>
    <property type="match status" value="1"/>
</dbReference>
<accession>A0ABS0XJL8</accession>
<dbReference type="GO" id="GO:0004416">
    <property type="term" value="F:hydroxyacylglutathione hydrolase activity"/>
    <property type="evidence" value="ECO:0007669"/>
    <property type="project" value="UniProtKB-EC"/>
</dbReference>
<reference evidence="10" key="1">
    <citation type="submission" date="2020-12" db="EMBL/GenBank/DDBJ databases">
        <title>Hymenobacter sp.</title>
        <authorList>
            <person name="Kim M.K."/>
        </authorList>
    </citation>
    <scope>NUCLEOTIDE SEQUENCE [LARGE SCALE GENOMIC DNA]</scope>
    <source>
        <strain evidence="10">BT553</strain>
    </source>
</reference>
<sequence>MTTTPPLQIVAVPVLADNYAWLIYDPKTDDAAVVDPGEAAPVLAAAAERGWHISQVWTTHWHPDHTGGNADMKRTGVTITGPRAEKERIPTLDTFVREGDVIRLGSHTGKVLAVPGHTAGHVAFHFADDAVLFTGDTLFAMGCGKLFEGTPAEMWANMERYAAMPAETVVYCGHEYTKSNAAFAAHVEPDNTAIADRRATVDALRARNEPTIPTTIGQERDTNPFMRAGSAARLGELRTQKDGFRG</sequence>
<evidence type="ECO:0000256" key="4">
    <source>
        <dbReference type="ARBA" id="ARBA00022723"/>
    </source>
</evidence>
<feature type="binding site" evidence="7">
    <location>
        <position position="136"/>
    </location>
    <ligand>
        <name>Zn(2+)</name>
        <dbReference type="ChEBI" id="CHEBI:29105"/>
        <label>2</label>
    </ligand>
</feature>
<keyword evidence="4 7" id="KW-0479">Metal-binding</keyword>
<name>A0ABS0XJL8_9SPHN</name>
<dbReference type="EMBL" id="JAELXS010000001">
    <property type="protein sequence ID" value="MBJ6120234.1"/>
    <property type="molecule type" value="Genomic_DNA"/>
</dbReference>
<dbReference type="InterPro" id="IPR001279">
    <property type="entry name" value="Metallo-B-lactamas"/>
</dbReference>
<dbReference type="CDD" id="cd07723">
    <property type="entry name" value="hydroxyacylglutathione_hydrolase_MBL-fold"/>
    <property type="match status" value="1"/>
</dbReference>
<proteinExistence type="inferred from homology"/>
<feature type="binding site" evidence="7">
    <location>
        <position position="64"/>
    </location>
    <ligand>
        <name>Zn(2+)</name>
        <dbReference type="ChEBI" id="CHEBI:29105"/>
        <label>2</label>
    </ligand>
</feature>
<feature type="binding site" evidence="7">
    <location>
        <position position="62"/>
    </location>
    <ligand>
        <name>Zn(2+)</name>
        <dbReference type="ChEBI" id="CHEBI:29105"/>
        <label>1</label>
    </ligand>
</feature>
<keyword evidence="5 7" id="KW-0378">Hydrolase</keyword>
<evidence type="ECO:0000313" key="9">
    <source>
        <dbReference type="EMBL" id="MBJ6120234.1"/>
    </source>
</evidence>
<dbReference type="PIRSF" id="PIRSF005457">
    <property type="entry name" value="Glx"/>
    <property type="match status" value="1"/>
</dbReference>
<gene>
    <name evidence="7 9" type="primary">gloB</name>
    <name evidence="9" type="ORF">JAO74_00365</name>
</gene>
<dbReference type="Pfam" id="PF00753">
    <property type="entry name" value="Lactamase_B"/>
    <property type="match status" value="1"/>
</dbReference>
<comment type="cofactor">
    <cofactor evidence="7">
        <name>Zn(2+)</name>
        <dbReference type="ChEBI" id="CHEBI:29105"/>
    </cofactor>
    <text evidence="7">Binds 2 Zn(2+) ions per subunit.</text>
</comment>
<evidence type="ECO:0000256" key="2">
    <source>
        <dbReference type="ARBA" id="ARBA00004963"/>
    </source>
</evidence>
<keyword evidence="6 7" id="KW-0862">Zinc</keyword>
<feature type="binding site" evidence="7">
    <location>
        <position position="117"/>
    </location>
    <ligand>
        <name>Zn(2+)</name>
        <dbReference type="ChEBI" id="CHEBI:29105"/>
        <label>1</label>
    </ligand>
</feature>
<protein>
    <recommendedName>
        <fullName evidence="7">Hydroxyacylglutathione hydrolase</fullName>
        <ecNumber evidence="7">3.1.2.6</ecNumber>
    </recommendedName>
    <alternativeName>
        <fullName evidence="7">Glyoxalase II</fullName>
        <shortName evidence="7">Glx II</shortName>
    </alternativeName>
</protein>
<evidence type="ECO:0000256" key="1">
    <source>
        <dbReference type="ARBA" id="ARBA00001623"/>
    </source>
</evidence>
<dbReference type="InterPro" id="IPR017782">
    <property type="entry name" value="Hydroxyacylglutathione_Hdrlase"/>
</dbReference>
<feature type="binding site" evidence="7">
    <location>
        <position position="174"/>
    </location>
    <ligand>
        <name>Zn(2+)</name>
        <dbReference type="ChEBI" id="CHEBI:29105"/>
        <label>2</label>
    </ligand>
</feature>
<comment type="subunit">
    <text evidence="7">Monomer.</text>
</comment>
<dbReference type="SUPFAM" id="SSF56281">
    <property type="entry name" value="Metallo-hydrolase/oxidoreductase"/>
    <property type="match status" value="1"/>
</dbReference>
<dbReference type="InterPro" id="IPR050110">
    <property type="entry name" value="Glyoxalase_II_hydrolase"/>
</dbReference>
<dbReference type="RefSeq" id="WP_199033914.1">
    <property type="nucleotide sequence ID" value="NZ_JAELXS010000001.1"/>
</dbReference>
<comment type="catalytic activity">
    <reaction evidence="1 7">
        <text>an S-(2-hydroxyacyl)glutathione + H2O = a 2-hydroxy carboxylate + glutathione + H(+)</text>
        <dbReference type="Rhea" id="RHEA:21864"/>
        <dbReference type="ChEBI" id="CHEBI:15377"/>
        <dbReference type="ChEBI" id="CHEBI:15378"/>
        <dbReference type="ChEBI" id="CHEBI:57925"/>
        <dbReference type="ChEBI" id="CHEBI:58896"/>
        <dbReference type="ChEBI" id="CHEBI:71261"/>
        <dbReference type="EC" id="3.1.2.6"/>
    </reaction>
</comment>
<evidence type="ECO:0000313" key="10">
    <source>
        <dbReference type="Proteomes" id="UP000640426"/>
    </source>
</evidence>
<dbReference type="NCBIfam" id="TIGR03413">
    <property type="entry name" value="GSH_gloB"/>
    <property type="match status" value="1"/>
</dbReference>
<dbReference type="InterPro" id="IPR035680">
    <property type="entry name" value="Clx_II_MBL"/>
</dbReference>
<comment type="pathway">
    <text evidence="2 7">Secondary metabolite metabolism; methylglyoxal degradation; (R)-lactate from methylglyoxal: step 2/2.</text>
</comment>
<dbReference type="SMART" id="SM00849">
    <property type="entry name" value="Lactamase_B"/>
    <property type="match status" value="1"/>
</dbReference>
<dbReference type="EC" id="3.1.2.6" evidence="7"/>
<dbReference type="Pfam" id="PF16123">
    <property type="entry name" value="HAGH_C"/>
    <property type="match status" value="1"/>
</dbReference>
<evidence type="ECO:0000256" key="5">
    <source>
        <dbReference type="ARBA" id="ARBA00022801"/>
    </source>
</evidence>
<comment type="caution">
    <text evidence="9">The sequence shown here is derived from an EMBL/GenBank/DDBJ whole genome shotgun (WGS) entry which is preliminary data.</text>
</comment>
<evidence type="ECO:0000256" key="3">
    <source>
        <dbReference type="ARBA" id="ARBA00006759"/>
    </source>
</evidence>
<dbReference type="PANTHER" id="PTHR43705">
    <property type="entry name" value="HYDROXYACYLGLUTATHIONE HYDROLASE"/>
    <property type="match status" value="1"/>
</dbReference>
<organism evidence="9 10">
    <name type="scientific">Sphingomonas mollis</name>
    <dbReference type="NCBI Taxonomy" id="2795726"/>
    <lineage>
        <taxon>Bacteria</taxon>
        <taxon>Pseudomonadati</taxon>
        <taxon>Pseudomonadota</taxon>
        <taxon>Alphaproteobacteria</taxon>
        <taxon>Sphingomonadales</taxon>
        <taxon>Sphingomonadaceae</taxon>
        <taxon>Sphingomonas</taxon>
    </lineage>
</organism>
<dbReference type="InterPro" id="IPR036866">
    <property type="entry name" value="RibonucZ/Hydroxyglut_hydro"/>
</dbReference>
<dbReference type="InterPro" id="IPR032282">
    <property type="entry name" value="HAGH_C"/>
</dbReference>
<dbReference type="HAMAP" id="MF_01374">
    <property type="entry name" value="Glyoxalase_2"/>
    <property type="match status" value="1"/>
</dbReference>